<comment type="pathway">
    <text evidence="2 14">Porphyrin-containing compound metabolism; heme O biosynthesis; heme O from protoheme: step 1/1.</text>
</comment>
<comment type="catalytic activity">
    <reaction evidence="13 14">
        <text>heme b + (2E,6E)-farnesyl diphosphate + H2O = Fe(II)-heme o + diphosphate</text>
        <dbReference type="Rhea" id="RHEA:28070"/>
        <dbReference type="ChEBI" id="CHEBI:15377"/>
        <dbReference type="ChEBI" id="CHEBI:33019"/>
        <dbReference type="ChEBI" id="CHEBI:60344"/>
        <dbReference type="ChEBI" id="CHEBI:60530"/>
        <dbReference type="ChEBI" id="CHEBI:175763"/>
        <dbReference type="EC" id="2.5.1.141"/>
    </reaction>
</comment>
<comment type="similarity">
    <text evidence="14">Belongs to the UbiA prenyltransferase family. Protoheme IX farnesyltransferase subfamily.</text>
</comment>
<keyword evidence="4 14" id="KW-1003">Cell membrane</keyword>
<dbReference type="CDD" id="cd13957">
    <property type="entry name" value="PT_UbiA_Cox10"/>
    <property type="match status" value="1"/>
</dbReference>
<dbReference type="InterPro" id="IPR006369">
    <property type="entry name" value="Protohaem_IX_farnesylTrfase"/>
</dbReference>
<evidence type="ECO:0000256" key="5">
    <source>
        <dbReference type="ARBA" id="ARBA00022679"/>
    </source>
</evidence>
<evidence type="ECO:0000256" key="3">
    <source>
        <dbReference type="ARBA" id="ARBA00012292"/>
    </source>
</evidence>
<dbReference type="PROSITE" id="PS00943">
    <property type="entry name" value="UBIA"/>
    <property type="match status" value="1"/>
</dbReference>
<feature type="transmembrane region" description="Helical" evidence="14">
    <location>
        <begin position="175"/>
        <end position="196"/>
    </location>
</feature>
<evidence type="ECO:0000313" key="16">
    <source>
        <dbReference type="Proteomes" id="UP000319514"/>
    </source>
</evidence>
<evidence type="ECO:0000256" key="7">
    <source>
        <dbReference type="ARBA" id="ARBA00022989"/>
    </source>
</evidence>
<evidence type="ECO:0000313" key="15">
    <source>
        <dbReference type="EMBL" id="TQL58975.1"/>
    </source>
</evidence>
<feature type="transmembrane region" description="Helical" evidence="14">
    <location>
        <begin position="281"/>
        <end position="302"/>
    </location>
</feature>
<keyword evidence="5 14" id="KW-0808">Transferase</keyword>
<evidence type="ECO:0000256" key="2">
    <source>
        <dbReference type="ARBA" id="ARBA00004919"/>
    </source>
</evidence>
<keyword evidence="8 14" id="KW-0350">Heme biosynthesis</keyword>
<organism evidence="15 16">
    <name type="scientific">Oryzihumus leptocrescens</name>
    <dbReference type="NCBI Taxonomy" id="297536"/>
    <lineage>
        <taxon>Bacteria</taxon>
        <taxon>Bacillati</taxon>
        <taxon>Actinomycetota</taxon>
        <taxon>Actinomycetes</taxon>
        <taxon>Micrococcales</taxon>
        <taxon>Intrasporangiaceae</taxon>
        <taxon>Oryzihumus</taxon>
    </lineage>
</organism>
<gene>
    <name evidence="14" type="primary">ctaB</name>
    <name evidence="15" type="ORF">FB474_0318</name>
</gene>
<reference evidence="15 16" key="1">
    <citation type="submission" date="2019-06" db="EMBL/GenBank/DDBJ databases">
        <title>Sequencing the genomes of 1000 actinobacteria strains.</title>
        <authorList>
            <person name="Klenk H.-P."/>
        </authorList>
    </citation>
    <scope>NUCLEOTIDE SEQUENCE [LARGE SCALE GENOMIC DNA]</scope>
    <source>
        <strain evidence="15 16">DSM 18082</strain>
    </source>
</reference>
<comment type="miscellaneous">
    <text evidence="14">Carbon 2 of the heme B porphyrin ring is defined according to the Fischer nomenclature.</text>
</comment>
<dbReference type="EMBL" id="VFOQ01000001">
    <property type="protein sequence ID" value="TQL58975.1"/>
    <property type="molecule type" value="Genomic_DNA"/>
</dbReference>
<dbReference type="AlphaFoldDB" id="A0A542ZF57"/>
<dbReference type="NCBIfam" id="NF003349">
    <property type="entry name" value="PRK04375.1-2"/>
    <property type="match status" value="1"/>
</dbReference>
<evidence type="ECO:0000256" key="9">
    <source>
        <dbReference type="ARBA" id="ARBA00023136"/>
    </source>
</evidence>
<dbReference type="GO" id="GO:0048034">
    <property type="term" value="P:heme O biosynthetic process"/>
    <property type="evidence" value="ECO:0007669"/>
    <property type="project" value="UniProtKB-UniRule"/>
</dbReference>
<feature type="transmembrane region" description="Helical" evidence="14">
    <location>
        <begin position="241"/>
        <end position="260"/>
    </location>
</feature>
<feature type="transmembrane region" description="Helical" evidence="14">
    <location>
        <begin position="150"/>
        <end position="169"/>
    </location>
</feature>
<feature type="transmembrane region" description="Helical" evidence="14">
    <location>
        <begin position="124"/>
        <end position="143"/>
    </location>
</feature>
<dbReference type="NCBIfam" id="TIGR01473">
    <property type="entry name" value="cyoE_ctaB"/>
    <property type="match status" value="1"/>
</dbReference>
<evidence type="ECO:0000256" key="11">
    <source>
        <dbReference type="ARBA" id="ARBA00040810"/>
    </source>
</evidence>
<feature type="transmembrane region" description="Helical" evidence="14">
    <location>
        <begin position="96"/>
        <end position="118"/>
    </location>
</feature>
<evidence type="ECO:0000256" key="6">
    <source>
        <dbReference type="ARBA" id="ARBA00022692"/>
    </source>
</evidence>
<dbReference type="GO" id="GO:0005886">
    <property type="term" value="C:plasma membrane"/>
    <property type="evidence" value="ECO:0007669"/>
    <property type="project" value="UniProtKB-SubCell"/>
</dbReference>
<dbReference type="InterPro" id="IPR044878">
    <property type="entry name" value="UbiA_sf"/>
</dbReference>
<evidence type="ECO:0000256" key="12">
    <source>
        <dbReference type="ARBA" id="ARBA00042475"/>
    </source>
</evidence>
<evidence type="ECO:0000256" key="1">
    <source>
        <dbReference type="ARBA" id="ARBA00004651"/>
    </source>
</evidence>
<comment type="caution">
    <text evidence="15">The sequence shown here is derived from an EMBL/GenBank/DDBJ whole genome shotgun (WGS) entry which is preliminary data.</text>
</comment>
<keyword evidence="16" id="KW-1185">Reference proteome</keyword>
<dbReference type="Proteomes" id="UP000319514">
    <property type="component" value="Unassembled WGS sequence"/>
</dbReference>
<feature type="transmembrane region" description="Helical" evidence="14">
    <location>
        <begin position="54"/>
        <end position="75"/>
    </location>
</feature>
<evidence type="ECO:0000256" key="13">
    <source>
        <dbReference type="ARBA" id="ARBA00047690"/>
    </source>
</evidence>
<dbReference type="RefSeq" id="WP_246092001.1">
    <property type="nucleotide sequence ID" value="NZ_BAAAKX010000003.1"/>
</dbReference>
<name>A0A542ZF57_9MICO</name>
<dbReference type="PANTHER" id="PTHR43448">
    <property type="entry name" value="PROTOHEME IX FARNESYLTRANSFERASE, MITOCHONDRIAL"/>
    <property type="match status" value="1"/>
</dbReference>
<dbReference type="InterPro" id="IPR030470">
    <property type="entry name" value="UbiA_prenylTrfase_CS"/>
</dbReference>
<dbReference type="FunFam" id="1.10.357.140:FF:000001">
    <property type="entry name" value="Protoheme IX farnesyltransferase"/>
    <property type="match status" value="1"/>
</dbReference>
<dbReference type="UniPathway" id="UPA00834">
    <property type="reaction ID" value="UER00712"/>
</dbReference>
<evidence type="ECO:0000256" key="4">
    <source>
        <dbReference type="ARBA" id="ARBA00022475"/>
    </source>
</evidence>
<proteinExistence type="inferred from homology"/>
<evidence type="ECO:0000256" key="8">
    <source>
        <dbReference type="ARBA" id="ARBA00023133"/>
    </source>
</evidence>
<evidence type="ECO:0000256" key="10">
    <source>
        <dbReference type="ARBA" id="ARBA00030253"/>
    </source>
</evidence>
<dbReference type="GO" id="GO:0008495">
    <property type="term" value="F:protoheme IX farnesyltransferase activity"/>
    <property type="evidence" value="ECO:0007669"/>
    <property type="project" value="UniProtKB-UniRule"/>
</dbReference>
<feature type="transmembrane region" description="Helical" evidence="14">
    <location>
        <begin position="203"/>
        <end position="221"/>
    </location>
</feature>
<keyword evidence="7 14" id="KW-1133">Transmembrane helix</keyword>
<dbReference type="InterPro" id="IPR000537">
    <property type="entry name" value="UbiA_prenyltransferase"/>
</dbReference>
<keyword evidence="9 14" id="KW-0472">Membrane</keyword>
<dbReference type="Gene3D" id="1.10.357.140">
    <property type="entry name" value="UbiA prenyltransferase"/>
    <property type="match status" value="1"/>
</dbReference>
<comment type="function">
    <text evidence="14">Converts heme B (protoheme IX) to heme O by substitution of the vinyl group on carbon 2 of heme B porphyrin ring with a hydroxyethyl farnesyl side group.</text>
</comment>
<dbReference type="HAMAP" id="MF_00154">
    <property type="entry name" value="CyoE_CtaB"/>
    <property type="match status" value="1"/>
</dbReference>
<dbReference type="Pfam" id="PF01040">
    <property type="entry name" value="UbiA"/>
    <property type="match status" value="1"/>
</dbReference>
<evidence type="ECO:0000256" key="14">
    <source>
        <dbReference type="HAMAP-Rule" id="MF_00154"/>
    </source>
</evidence>
<dbReference type="EC" id="2.5.1.141" evidence="3 14"/>
<keyword evidence="6 14" id="KW-0812">Transmembrane</keyword>
<feature type="transmembrane region" description="Helical" evidence="14">
    <location>
        <begin position="29"/>
        <end position="48"/>
    </location>
</feature>
<comment type="subcellular location">
    <subcellularLocation>
        <location evidence="1 14">Cell membrane</location>
        <topology evidence="1 14">Multi-pass membrane protein</topology>
    </subcellularLocation>
</comment>
<accession>A0A542ZF57</accession>
<dbReference type="PANTHER" id="PTHR43448:SF7">
    <property type="entry name" value="4-HYDROXYBENZOATE SOLANESYLTRANSFERASE"/>
    <property type="match status" value="1"/>
</dbReference>
<sequence>MTSSAIPLPRWAALRATLAAYLALTKPRIIELLLVTTLPAMLLAANGWPPTGLVAVTLIGGAAAAGSANVLNCFLDRDIDAVMHRTARRPLNGGRVSPRGAVAFGSALAVAAVGLLWWATTPLAAALTAAAIVVYVLGYTVILKRRTSSNIVWGGSAGCMPTLIGWAAVTGRLALAPFVLFAIVFFWTPPHFWALAIRFREDYAAAGVPMLPVVAPARTVVHRMAVYTWLTVATSLVLWPVAHTGLLYAGAAVVLGGVFVREVELLRRQVARGAPLRPMRVFHTSISYLSALFLCLAVDVLLRSW</sequence>
<protein>
    <recommendedName>
        <fullName evidence="11 14">Protoheme IX farnesyltransferase</fullName>
        <ecNumber evidence="3 14">2.5.1.141</ecNumber>
    </recommendedName>
    <alternativeName>
        <fullName evidence="12 14">Heme B farnesyltransferase</fullName>
    </alternativeName>
    <alternativeName>
        <fullName evidence="10 14">Heme O synthase</fullName>
    </alternativeName>
</protein>